<dbReference type="AlphaFoldDB" id="A0A3D9ZX23"/>
<feature type="transmembrane region" description="Helical" evidence="1">
    <location>
        <begin position="89"/>
        <end position="112"/>
    </location>
</feature>
<dbReference type="RefSeq" id="WP_116074199.1">
    <property type="nucleotide sequence ID" value="NZ_BONB01000021.1"/>
</dbReference>
<dbReference type="EMBL" id="QUMQ01000001">
    <property type="protein sequence ID" value="REG01738.1"/>
    <property type="molecule type" value="Genomic_DNA"/>
</dbReference>
<dbReference type="OrthoDB" id="3398813at2"/>
<evidence type="ECO:0000313" key="2">
    <source>
        <dbReference type="EMBL" id="REG01738.1"/>
    </source>
</evidence>
<name>A0A3D9ZX23_9ACTN</name>
<protein>
    <recommendedName>
        <fullName evidence="4">DUF1440 domain-containing protein</fullName>
    </recommendedName>
</protein>
<sequence>MTTSSVISGAARGLVAAMAMSGLRRVTTTLELVADTPPEAIVEATLPGIFDRIPEERRPVIVEAVHWTYGTLGGAAFGLLPRKVRRRPLAGLIYGALFWTAFEVGIAPLLGLPQAHRWKPEEEAALLADHLLYGVVVAASAWPHRD</sequence>
<evidence type="ECO:0008006" key="4">
    <source>
        <dbReference type="Google" id="ProtNLM"/>
    </source>
</evidence>
<keyword evidence="3" id="KW-1185">Reference proteome</keyword>
<reference evidence="2 3" key="1">
    <citation type="submission" date="2018-08" db="EMBL/GenBank/DDBJ databases">
        <title>Sequencing the genomes of 1000 actinobacteria strains.</title>
        <authorList>
            <person name="Klenk H.-P."/>
        </authorList>
    </citation>
    <scope>NUCLEOTIDE SEQUENCE [LARGE SCALE GENOMIC DNA]</scope>
    <source>
        <strain evidence="2 3">DSM 44099</strain>
    </source>
</reference>
<keyword evidence="1" id="KW-0812">Transmembrane</keyword>
<gene>
    <name evidence="2" type="ORF">DFJ67_7825</name>
</gene>
<keyword evidence="1" id="KW-1133">Transmembrane helix</keyword>
<proteinExistence type="predicted"/>
<evidence type="ECO:0000256" key="1">
    <source>
        <dbReference type="SAM" id="Phobius"/>
    </source>
</evidence>
<dbReference type="Proteomes" id="UP000256913">
    <property type="component" value="Unassembled WGS sequence"/>
</dbReference>
<keyword evidence="1" id="KW-0472">Membrane</keyword>
<evidence type="ECO:0000313" key="3">
    <source>
        <dbReference type="Proteomes" id="UP000256913"/>
    </source>
</evidence>
<comment type="caution">
    <text evidence="2">The sequence shown here is derived from an EMBL/GenBank/DDBJ whole genome shotgun (WGS) entry which is preliminary data.</text>
</comment>
<organism evidence="2 3">
    <name type="scientific">Asanoa ferruginea</name>
    <dbReference type="NCBI Taxonomy" id="53367"/>
    <lineage>
        <taxon>Bacteria</taxon>
        <taxon>Bacillati</taxon>
        <taxon>Actinomycetota</taxon>
        <taxon>Actinomycetes</taxon>
        <taxon>Micromonosporales</taxon>
        <taxon>Micromonosporaceae</taxon>
        <taxon>Asanoa</taxon>
    </lineage>
</organism>
<accession>A0A3D9ZX23</accession>